<dbReference type="GO" id="GO:0006882">
    <property type="term" value="P:intracellular zinc ion homeostasis"/>
    <property type="evidence" value="ECO:0007669"/>
    <property type="project" value="TreeGrafter"/>
</dbReference>
<proteinExistence type="predicted"/>
<feature type="transmembrane region" description="Helical" evidence="7">
    <location>
        <begin position="451"/>
        <end position="471"/>
    </location>
</feature>
<organism evidence="8 9">
    <name type="scientific">Rhodotorula taiwanensis</name>
    <dbReference type="NCBI Taxonomy" id="741276"/>
    <lineage>
        <taxon>Eukaryota</taxon>
        <taxon>Fungi</taxon>
        <taxon>Dikarya</taxon>
        <taxon>Basidiomycota</taxon>
        <taxon>Pucciniomycotina</taxon>
        <taxon>Microbotryomycetes</taxon>
        <taxon>Sporidiobolales</taxon>
        <taxon>Sporidiobolaceae</taxon>
        <taxon>Rhodotorula</taxon>
    </lineage>
</organism>
<keyword evidence="2 7" id="KW-0812">Transmembrane</keyword>
<comment type="caution">
    <text evidence="8">The sequence shown here is derived from an EMBL/GenBank/DDBJ whole genome shotgun (WGS) entry which is preliminary data.</text>
</comment>
<gene>
    <name evidence="8" type="ORF">BMF94_3556</name>
</gene>
<feature type="binding site" evidence="5">
    <location>
        <position position="617"/>
    </location>
    <ligand>
        <name>Zn(2+)</name>
        <dbReference type="ChEBI" id="CHEBI:29105"/>
    </ligand>
</feature>
<keyword evidence="5" id="KW-0862">Zinc</keyword>
<sequence>MSEPTATTSALRDRERDRQATPRPRARRSASSATWRSAAYSAFTPPKPQPAGGRRRSHSLHESKYPFSATRAIQYGSGVLQSLDLPASLLSVREYLVGRLAAAERSLDALRITIEESDLDDAGIASATDDEDDGGADHDEGPSDDEDLDEVDSLLGSGILSPAVVSSPRERDELLEEISSLQAFIASATSFLAAMREEMPSLVSSARADDSPSSPRYIHFSLSPDAQATLDRFLEDHPLPSMPDFQLRSRAASSASAMLARASVELAGIRDALAEMTSNNLPTAYLPSMPAMPSSRSIPDLRTYFSEESARLSAALATFKDETSESLSAGLHRMQEGAAYVKDQGLAVMDEAMRMYHSALEIGRERLLRYEELPEEWRNNPHILHGYRYIPIEQYGALFRSMFQWHNETVNIQSHFIGFLSLTALLIYYLFFSHASPHPLVDPHPGDTAIAVLFVLSAMHCLLCSTAWHLFSGCATSGWFRGAACIDYVGISGLIAASVAGATYYGFYDHPQLANAYMTFNFVIGAIGMLVPWQNWFNQREYKMWRIAFFVSLAASAVAPIAHRSLLIGGADTLKFYSPAVPSVAAYLAGLLFYANQFPECCSPGSWHIGASHQLWHVAIVAAVWLHWRAMSDWSTTVALARLAGLDVEAALSGAVVP</sequence>
<feature type="binding site" evidence="5">
    <location>
        <position position="469"/>
    </location>
    <ligand>
        <name>Zn(2+)</name>
        <dbReference type="ChEBI" id="CHEBI:29105"/>
    </ligand>
</feature>
<feature type="transmembrane region" description="Helical" evidence="7">
    <location>
        <begin position="410"/>
        <end position="431"/>
    </location>
</feature>
<accession>A0A2S5B8W6</accession>
<evidence type="ECO:0000256" key="5">
    <source>
        <dbReference type="PIRSR" id="PIRSR604254-1"/>
    </source>
</evidence>
<dbReference type="AlphaFoldDB" id="A0A2S5B8W6"/>
<feature type="compositionally biased region" description="Low complexity" evidence="6">
    <location>
        <begin position="29"/>
        <end position="42"/>
    </location>
</feature>
<evidence type="ECO:0000256" key="6">
    <source>
        <dbReference type="SAM" id="MobiDB-lite"/>
    </source>
</evidence>
<evidence type="ECO:0000256" key="7">
    <source>
        <dbReference type="SAM" id="Phobius"/>
    </source>
</evidence>
<feature type="compositionally biased region" description="Basic and acidic residues" evidence="6">
    <location>
        <begin position="11"/>
        <end position="20"/>
    </location>
</feature>
<name>A0A2S5B8W6_9BASI</name>
<evidence type="ECO:0000256" key="3">
    <source>
        <dbReference type="ARBA" id="ARBA00022989"/>
    </source>
</evidence>
<keyword evidence="5" id="KW-0479">Metal-binding</keyword>
<protein>
    <submittedName>
        <fullName evidence="8">Uncharacterized protein</fullName>
    </submittedName>
</protein>
<feature type="transmembrane region" description="Helical" evidence="7">
    <location>
        <begin position="483"/>
        <end position="507"/>
    </location>
</feature>
<keyword evidence="3 7" id="KW-1133">Transmembrane helix</keyword>
<feature type="region of interest" description="Disordered" evidence="6">
    <location>
        <begin position="1"/>
        <end position="63"/>
    </location>
</feature>
<evidence type="ECO:0000256" key="1">
    <source>
        <dbReference type="ARBA" id="ARBA00004141"/>
    </source>
</evidence>
<dbReference type="InterPro" id="IPR004254">
    <property type="entry name" value="AdipoR/HlyIII-related"/>
</dbReference>
<dbReference type="Proteomes" id="UP000237144">
    <property type="component" value="Unassembled WGS sequence"/>
</dbReference>
<evidence type="ECO:0000256" key="4">
    <source>
        <dbReference type="ARBA" id="ARBA00023136"/>
    </source>
</evidence>
<dbReference type="PANTHER" id="PTHR20855:SF97">
    <property type="entry name" value="ADIPOR-LIKE RECEPTOR IZH3-RELATED"/>
    <property type="match status" value="1"/>
</dbReference>
<evidence type="ECO:0000256" key="2">
    <source>
        <dbReference type="ARBA" id="ARBA00022692"/>
    </source>
</evidence>
<evidence type="ECO:0000313" key="9">
    <source>
        <dbReference type="Proteomes" id="UP000237144"/>
    </source>
</evidence>
<dbReference type="GO" id="GO:0016020">
    <property type="term" value="C:membrane"/>
    <property type="evidence" value="ECO:0007669"/>
    <property type="project" value="UniProtKB-SubCell"/>
</dbReference>
<evidence type="ECO:0000313" key="8">
    <source>
        <dbReference type="EMBL" id="POY73223.1"/>
    </source>
</evidence>
<comment type="subcellular location">
    <subcellularLocation>
        <location evidence="1">Membrane</location>
        <topology evidence="1">Multi-pass membrane protein</topology>
    </subcellularLocation>
</comment>
<keyword evidence="9" id="KW-1185">Reference proteome</keyword>
<feature type="region of interest" description="Disordered" evidence="6">
    <location>
        <begin position="121"/>
        <end position="150"/>
    </location>
</feature>
<feature type="binding site" evidence="5">
    <location>
        <position position="613"/>
    </location>
    <ligand>
        <name>Zn(2+)</name>
        <dbReference type="ChEBI" id="CHEBI:29105"/>
    </ligand>
</feature>
<keyword evidence="4 7" id="KW-0472">Membrane</keyword>
<feature type="compositionally biased region" description="Polar residues" evidence="6">
    <location>
        <begin position="1"/>
        <end position="10"/>
    </location>
</feature>
<feature type="transmembrane region" description="Helical" evidence="7">
    <location>
        <begin position="576"/>
        <end position="595"/>
    </location>
</feature>
<dbReference type="OrthoDB" id="5585746at2759"/>
<dbReference type="GO" id="GO:0038023">
    <property type="term" value="F:signaling receptor activity"/>
    <property type="evidence" value="ECO:0007669"/>
    <property type="project" value="TreeGrafter"/>
</dbReference>
<reference evidence="8 9" key="1">
    <citation type="journal article" date="2018" name="Front. Microbiol.">
        <title>Prospects for Fungal Bioremediation of Acidic Radioactive Waste Sites: Characterization and Genome Sequence of Rhodotorula taiwanensis MD1149.</title>
        <authorList>
            <person name="Tkavc R."/>
            <person name="Matrosova V.Y."/>
            <person name="Grichenko O.E."/>
            <person name="Gostincar C."/>
            <person name="Volpe R.P."/>
            <person name="Klimenkova P."/>
            <person name="Gaidamakova E.K."/>
            <person name="Zhou C.E."/>
            <person name="Stewart B.J."/>
            <person name="Lyman M.G."/>
            <person name="Malfatti S.A."/>
            <person name="Rubinfeld B."/>
            <person name="Courtot M."/>
            <person name="Singh J."/>
            <person name="Dalgard C.L."/>
            <person name="Hamilton T."/>
            <person name="Frey K.G."/>
            <person name="Gunde-Cimerman N."/>
            <person name="Dugan L."/>
            <person name="Daly M.J."/>
        </authorList>
    </citation>
    <scope>NUCLEOTIDE SEQUENCE [LARGE SCALE GENOMIC DNA]</scope>
    <source>
        <strain evidence="8 9">MD1149</strain>
    </source>
</reference>
<dbReference type="Pfam" id="PF03006">
    <property type="entry name" value="HlyIII"/>
    <property type="match status" value="1"/>
</dbReference>
<dbReference type="EMBL" id="PJQD01000038">
    <property type="protein sequence ID" value="POY73223.1"/>
    <property type="molecule type" value="Genomic_DNA"/>
</dbReference>
<dbReference type="GO" id="GO:0046872">
    <property type="term" value="F:metal ion binding"/>
    <property type="evidence" value="ECO:0007669"/>
    <property type="project" value="UniProtKB-KW"/>
</dbReference>
<feature type="transmembrane region" description="Helical" evidence="7">
    <location>
        <begin position="513"/>
        <end position="533"/>
    </location>
</feature>
<feature type="transmembrane region" description="Helical" evidence="7">
    <location>
        <begin position="545"/>
        <end position="564"/>
    </location>
</feature>
<dbReference type="STRING" id="741276.A0A2S5B8W6"/>
<dbReference type="PANTHER" id="PTHR20855">
    <property type="entry name" value="ADIPOR/PROGESTIN RECEPTOR-RELATED"/>
    <property type="match status" value="1"/>
</dbReference>